<keyword evidence="3" id="KW-1185">Reference proteome</keyword>
<dbReference type="PANTHER" id="PTHR48207">
    <property type="entry name" value="SUCCINATE--HYDROXYMETHYLGLUTARATE COA-TRANSFERASE"/>
    <property type="match status" value="1"/>
</dbReference>
<dbReference type="GO" id="GO:0016740">
    <property type="term" value="F:transferase activity"/>
    <property type="evidence" value="ECO:0007669"/>
    <property type="project" value="UniProtKB-KW"/>
</dbReference>
<name>A0ABV2X0E9_9NOCA</name>
<reference evidence="2 3" key="1">
    <citation type="submission" date="2024-06" db="EMBL/GenBank/DDBJ databases">
        <title>The Natural Products Discovery Center: Release of the First 8490 Sequenced Strains for Exploring Actinobacteria Biosynthetic Diversity.</title>
        <authorList>
            <person name="Kalkreuter E."/>
            <person name="Kautsar S.A."/>
            <person name="Yang D."/>
            <person name="Bader C.D."/>
            <person name="Teijaro C.N."/>
            <person name="Fluegel L."/>
            <person name="Davis C.M."/>
            <person name="Simpson J.R."/>
            <person name="Lauterbach L."/>
            <person name="Steele A.D."/>
            <person name="Gui C."/>
            <person name="Meng S."/>
            <person name="Li G."/>
            <person name="Viehrig K."/>
            <person name="Ye F."/>
            <person name="Su P."/>
            <person name="Kiefer A.F."/>
            <person name="Nichols A."/>
            <person name="Cepeda A.J."/>
            <person name="Yan W."/>
            <person name="Fan B."/>
            <person name="Jiang Y."/>
            <person name="Adhikari A."/>
            <person name="Zheng C.-J."/>
            <person name="Schuster L."/>
            <person name="Cowan T.M."/>
            <person name="Smanski M.J."/>
            <person name="Chevrette M.G."/>
            <person name="De Carvalho L.P.S."/>
            <person name="Shen B."/>
        </authorList>
    </citation>
    <scope>NUCLEOTIDE SEQUENCE [LARGE SCALE GENOMIC DNA]</scope>
    <source>
        <strain evidence="2 3">NPDC019708</strain>
    </source>
</reference>
<evidence type="ECO:0000256" key="1">
    <source>
        <dbReference type="ARBA" id="ARBA00022679"/>
    </source>
</evidence>
<evidence type="ECO:0000313" key="3">
    <source>
        <dbReference type="Proteomes" id="UP001550628"/>
    </source>
</evidence>
<dbReference type="EMBL" id="JBEYBF010000041">
    <property type="protein sequence ID" value="MEU1956620.1"/>
    <property type="molecule type" value="Genomic_DNA"/>
</dbReference>
<comment type="caution">
    <text evidence="2">The sequence shown here is derived from an EMBL/GenBank/DDBJ whole genome shotgun (WGS) entry which is preliminary data.</text>
</comment>
<dbReference type="InterPro" id="IPR050483">
    <property type="entry name" value="CoA-transferase_III_domain"/>
</dbReference>
<dbReference type="InterPro" id="IPR044855">
    <property type="entry name" value="CoA-Trfase_III_dom3_sf"/>
</dbReference>
<dbReference type="InterPro" id="IPR023606">
    <property type="entry name" value="CoA-Trfase_III_dom_1_sf"/>
</dbReference>
<dbReference type="Gene3D" id="3.40.50.10540">
    <property type="entry name" value="Crotonobetainyl-coa:carnitine coa-transferase, domain 1"/>
    <property type="match status" value="1"/>
</dbReference>
<accession>A0ABV2X0E9</accession>
<dbReference type="Proteomes" id="UP001550628">
    <property type="component" value="Unassembled WGS sequence"/>
</dbReference>
<protein>
    <submittedName>
        <fullName evidence="2">CoA transferase</fullName>
        <ecNumber evidence="2">2.8.3.-</ecNumber>
    </submittedName>
</protein>
<evidence type="ECO:0000313" key="2">
    <source>
        <dbReference type="EMBL" id="MEU1956620.1"/>
    </source>
</evidence>
<dbReference type="EC" id="2.8.3.-" evidence="2"/>
<dbReference type="Gene3D" id="3.30.1540.10">
    <property type="entry name" value="formyl-coa transferase, domain 3"/>
    <property type="match status" value="1"/>
</dbReference>
<dbReference type="SUPFAM" id="SSF89796">
    <property type="entry name" value="CoA-transferase family III (CaiB/BaiF)"/>
    <property type="match status" value="1"/>
</dbReference>
<proteinExistence type="predicted"/>
<dbReference type="PANTHER" id="PTHR48207:SF3">
    <property type="entry name" value="SUCCINATE--HYDROXYMETHYLGLUTARATE COA-TRANSFERASE"/>
    <property type="match status" value="1"/>
</dbReference>
<dbReference type="InterPro" id="IPR003673">
    <property type="entry name" value="CoA-Trfase_fam_III"/>
</dbReference>
<organism evidence="2 3">
    <name type="scientific">Nocardia rhamnosiphila</name>
    <dbReference type="NCBI Taxonomy" id="426716"/>
    <lineage>
        <taxon>Bacteria</taxon>
        <taxon>Bacillati</taxon>
        <taxon>Actinomycetota</taxon>
        <taxon>Actinomycetes</taxon>
        <taxon>Mycobacteriales</taxon>
        <taxon>Nocardiaceae</taxon>
        <taxon>Nocardia</taxon>
    </lineage>
</organism>
<dbReference type="Pfam" id="PF02515">
    <property type="entry name" value="CoA_transf_3"/>
    <property type="match status" value="1"/>
</dbReference>
<sequence>MTARALEGVVVADFSRVLAGPYATMMLADLGARVVKIERPGSGDDTRAWAPPRDAEGTATYFNAVNRNKESVVLDLADPADKDQALRIVAGADVVVENFRAGTMERLGLGYDELRRVRPDLVYCSITGFGRGTGAPLPGYDLLAQAVGGLMSVTGPDASTPLKVGVALVDVLTGMHALAGIQAALRHRDRTGEGQRVDTNLLSTVLSALVNQASGYLGAGVVPAPYGNRHPSIAPYEVFATADRPIALAVGNDRQFAALCDALGLPDLATDPRFVSNTERVRHRDDLVAVLTEPLCRHGADRWFTVLTERGVPAGPINDIAEAIVFAEQAGLEPVVRIGPEGAAQIANPITLSRTPVCYDSAPPRLGEHSRKLLPPA</sequence>
<dbReference type="RefSeq" id="WP_356959292.1">
    <property type="nucleotide sequence ID" value="NZ_JBEYBD010000027.1"/>
</dbReference>
<gene>
    <name evidence="2" type="ORF">ABZ510_32815</name>
</gene>
<keyword evidence="1 2" id="KW-0808">Transferase</keyword>